<reference evidence="1 2" key="1">
    <citation type="submission" date="2021-06" db="EMBL/GenBank/DDBJ databases">
        <authorList>
            <person name="Palmer J.M."/>
        </authorList>
    </citation>
    <scope>NUCLEOTIDE SEQUENCE [LARGE SCALE GENOMIC DNA]</scope>
    <source>
        <strain evidence="1 2">MEX-2019</strain>
        <tissue evidence="1">Muscle</tissue>
    </source>
</reference>
<keyword evidence="2" id="KW-1185">Reference proteome</keyword>
<evidence type="ECO:0000313" key="1">
    <source>
        <dbReference type="EMBL" id="KAK5610371.1"/>
    </source>
</evidence>
<protein>
    <submittedName>
        <fullName evidence="1">Uncharacterized protein</fullName>
    </submittedName>
</protein>
<comment type="caution">
    <text evidence="1">The sequence shown here is derived from an EMBL/GenBank/DDBJ whole genome shotgun (WGS) entry which is preliminary data.</text>
</comment>
<organism evidence="1 2">
    <name type="scientific">Crenichthys baileyi</name>
    <name type="common">White River springfish</name>
    <dbReference type="NCBI Taxonomy" id="28760"/>
    <lineage>
        <taxon>Eukaryota</taxon>
        <taxon>Metazoa</taxon>
        <taxon>Chordata</taxon>
        <taxon>Craniata</taxon>
        <taxon>Vertebrata</taxon>
        <taxon>Euteleostomi</taxon>
        <taxon>Actinopterygii</taxon>
        <taxon>Neopterygii</taxon>
        <taxon>Teleostei</taxon>
        <taxon>Neoteleostei</taxon>
        <taxon>Acanthomorphata</taxon>
        <taxon>Ovalentaria</taxon>
        <taxon>Atherinomorphae</taxon>
        <taxon>Cyprinodontiformes</taxon>
        <taxon>Goodeidae</taxon>
        <taxon>Crenichthys</taxon>
    </lineage>
</organism>
<evidence type="ECO:0000313" key="2">
    <source>
        <dbReference type="Proteomes" id="UP001311232"/>
    </source>
</evidence>
<accession>A0AAV9RN09</accession>
<sequence length="112" mass="11879">MNRAAEIFKSDLQTAFWEALQKPPDQNNQVQEELYPYCNLLAQLGISGMGIAILASGTREYWDSGAKTVLSLDGLGIWVLLRGSSGSGMEMSWCGGGAVAAAIETGLGRGPL</sequence>
<proteinExistence type="predicted"/>
<dbReference type="AlphaFoldDB" id="A0AAV9RN09"/>
<dbReference type="Proteomes" id="UP001311232">
    <property type="component" value="Unassembled WGS sequence"/>
</dbReference>
<gene>
    <name evidence="1" type="ORF">CRENBAI_005883</name>
</gene>
<dbReference type="EMBL" id="JAHHUM010001582">
    <property type="protein sequence ID" value="KAK5610371.1"/>
    <property type="molecule type" value="Genomic_DNA"/>
</dbReference>
<name>A0AAV9RN09_9TELE</name>